<dbReference type="GO" id="GO:0003697">
    <property type="term" value="F:single-stranded DNA binding"/>
    <property type="evidence" value="ECO:0007669"/>
    <property type="project" value="TreeGrafter"/>
</dbReference>
<feature type="active site" description="Proton donor/acceptor" evidence="9">
    <location>
        <position position="432"/>
    </location>
</feature>
<dbReference type="SUPFAM" id="SSF56024">
    <property type="entry name" value="Phospholipase D/nuclease"/>
    <property type="match status" value="2"/>
</dbReference>
<keyword evidence="5" id="KW-0378">Hydrolase</keyword>
<dbReference type="GO" id="GO:0004527">
    <property type="term" value="F:exonuclease activity"/>
    <property type="evidence" value="ECO:0007669"/>
    <property type="project" value="UniProtKB-KW"/>
</dbReference>
<protein>
    <recommendedName>
        <fullName evidence="15">Tyrosyl-DNA phosphodiesterase</fullName>
    </recommendedName>
</protein>
<evidence type="ECO:0000256" key="6">
    <source>
        <dbReference type="ARBA" id="ARBA00022839"/>
    </source>
</evidence>
<dbReference type="InterPro" id="IPR010347">
    <property type="entry name" value="Tdp1"/>
</dbReference>
<gene>
    <name evidence="13" type="ORF">CLIB1423_10S03290</name>
</gene>
<accession>A0A9P0VZ92</accession>
<dbReference type="AlphaFoldDB" id="A0A9P0VZ92"/>
<evidence type="ECO:0000256" key="4">
    <source>
        <dbReference type="ARBA" id="ARBA00022763"/>
    </source>
</evidence>
<feature type="region of interest" description="Disordered" evidence="12">
    <location>
        <begin position="1"/>
        <end position="82"/>
    </location>
</feature>
<evidence type="ECO:0000256" key="3">
    <source>
        <dbReference type="ARBA" id="ARBA00022722"/>
    </source>
</evidence>
<keyword evidence="3" id="KW-0540">Nuclease</keyword>
<dbReference type="GO" id="GO:0006281">
    <property type="term" value="P:DNA repair"/>
    <property type="evidence" value="ECO:0007669"/>
    <property type="project" value="UniProtKB-KW"/>
</dbReference>
<dbReference type="Proteomes" id="UP000837801">
    <property type="component" value="Unassembled WGS sequence"/>
</dbReference>
<keyword evidence="7" id="KW-0234">DNA repair</keyword>
<dbReference type="GO" id="GO:0017005">
    <property type="term" value="F:3'-tyrosyl-DNA phosphodiesterase activity"/>
    <property type="evidence" value="ECO:0007669"/>
    <property type="project" value="TreeGrafter"/>
</dbReference>
<feature type="binding site" evidence="10">
    <location>
        <position position="434"/>
    </location>
    <ligand>
        <name>substrate</name>
    </ligand>
</feature>
<evidence type="ECO:0000256" key="9">
    <source>
        <dbReference type="PIRSR" id="PIRSR610347-1"/>
    </source>
</evidence>
<evidence type="ECO:0000313" key="13">
    <source>
        <dbReference type="EMBL" id="CAH2353362.1"/>
    </source>
</evidence>
<evidence type="ECO:0008006" key="15">
    <source>
        <dbReference type="Google" id="ProtNLM"/>
    </source>
</evidence>
<evidence type="ECO:0000256" key="5">
    <source>
        <dbReference type="ARBA" id="ARBA00022801"/>
    </source>
</evidence>
<dbReference type="EMBL" id="CAKXYY010000010">
    <property type="protein sequence ID" value="CAH2353362.1"/>
    <property type="molecule type" value="Genomic_DNA"/>
</dbReference>
<feature type="compositionally biased region" description="Acidic residues" evidence="12">
    <location>
        <begin position="30"/>
        <end position="49"/>
    </location>
</feature>
<feature type="site" description="Interaction with DNA" evidence="11">
    <location>
        <position position="458"/>
    </location>
</feature>
<dbReference type="OrthoDB" id="47785at2759"/>
<evidence type="ECO:0000256" key="2">
    <source>
        <dbReference type="ARBA" id="ARBA00010205"/>
    </source>
</evidence>
<dbReference type="Gene3D" id="3.30.870.10">
    <property type="entry name" value="Endonuclease Chain A"/>
    <property type="match status" value="2"/>
</dbReference>
<dbReference type="Pfam" id="PF06087">
    <property type="entry name" value="Tyr-DNA_phospho"/>
    <property type="match status" value="1"/>
</dbReference>
<comment type="subcellular location">
    <subcellularLocation>
        <location evidence="1">Nucleus</location>
    </subcellularLocation>
</comment>
<evidence type="ECO:0000256" key="11">
    <source>
        <dbReference type="PIRSR" id="PIRSR610347-3"/>
    </source>
</evidence>
<comment type="similarity">
    <text evidence="2">Belongs to the tyrosyl-DNA phosphodiesterase family.</text>
</comment>
<keyword evidence="8" id="KW-0539">Nucleus</keyword>
<feature type="active site" description="Nucleophile" evidence="9">
    <location>
        <position position="177"/>
    </location>
</feature>
<evidence type="ECO:0000313" key="14">
    <source>
        <dbReference type="Proteomes" id="UP000837801"/>
    </source>
</evidence>
<reference evidence="13" key="1">
    <citation type="submission" date="2022-03" db="EMBL/GenBank/DDBJ databases">
        <authorList>
            <person name="Legras J.-L."/>
            <person name="Devillers H."/>
            <person name="Grondin C."/>
        </authorList>
    </citation>
    <scope>NUCLEOTIDE SEQUENCE</scope>
    <source>
        <strain evidence="13">CLIB 1423</strain>
    </source>
</reference>
<evidence type="ECO:0000256" key="1">
    <source>
        <dbReference type="ARBA" id="ARBA00004123"/>
    </source>
</evidence>
<proteinExistence type="inferred from homology"/>
<dbReference type="GO" id="GO:0003690">
    <property type="term" value="F:double-stranded DNA binding"/>
    <property type="evidence" value="ECO:0007669"/>
    <property type="project" value="TreeGrafter"/>
</dbReference>
<dbReference type="PANTHER" id="PTHR12415">
    <property type="entry name" value="TYROSYL-DNA PHOSPHODIESTERASE 1"/>
    <property type="match status" value="1"/>
</dbReference>
<feature type="compositionally biased region" description="Basic and acidic residues" evidence="12">
    <location>
        <begin position="59"/>
        <end position="76"/>
    </location>
</feature>
<evidence type="ECO:0000256" key="7">
    <source>
        <dbReference type="ARBA" id="ARBA00023204"/>
    </source>
</evidence>
<comment type="caution">
    <text evidence="13">The sequence shown here is derived from an EMBL/GenBank/DDBJ whole genome shotgun (WGS) entry which is preliminary data.</text>
</comment>
<dbReference type="PANTHER" id="PTHR12415:SF0">
    <property type="entry name" value="TYROSYL-DNA PHOSPHODIESTERASE 1"/>
    <property type="match status" value="1"/>
</dbReference>
<feature type="binding site" evidence="10">
    <location>
        <position position="179"/>
    </location>
    <ligand>
        <name>substrate</name>
    </ligand>
</feature>
<organism evidence="13 14">
    <name type="scientific">[Candida] railenensis</name>
    <dbReference type="NCBI Taxonomy" id="45579"/>
    <lineage>
        <taxon>Eukaryota</taxon>
        <taxon>Fungi</taxon>
        <taxon>Dikarya</taxon>
        <taxon>Ascomycota</taxon>
        <taxon>Saccharomycotina</taxon>
        <taxon>Pichiomycetes</taxon>
        <taxon>Debaryomycetaceae</taxon>
        <taxon>Kurtzmaniella</taxon>
    </lineage>
</organism>
<evidence type="ECO:0000256" key="10">
    <source>
        <dbReference type="PIRSR" id="PIRSR610347-2"/>
    </source>
</evidence>
<keyword evidence="6" id="KW-0269">Exonuclease</keyword>
<keyword evidence="14" id="KW-1185">Reference proteome</keyword>
<evidence type="ECO:0000256" key="8">
    <source>
        <dbReference type="ARBA" id="ARBA00023242"/>
    </source>
</evidence>
<name>A0A9P0VZ92_9ASCO</name>
<dbReference type="GO" id="GO:0005634">
    <property type="term" value="C:nucleus"/>
    <property type="evidence" value="ECO:0007669"/>
    <property type="project" value="UniProtKB-SubCell"/>
</dbReference>
<sequence length="550" mass="61541">MARSEASIAAANHWGNKSEENVADSNIAEPDTDYSDNEVIEIKSEDEDGVQAATLSEGEESKGQVSEGKEAMKNVSDKPSPFHLMETPSLKIPKDGLSLEQLISDKTLSSTFQFNFTIQVPFFLHHIAKEASPEITFITGTENLLDDPKLIEDKKLISKYKISSLVAHVHDMFGSHHTKLMVNFFENDSKAEIIISSANITILDYGALTQMCWRSGKLSKGKTKSGSQGEIFQRDLIRYLRKYRLGPVNEMAKKLNEFDFSSVEVELFASAPGTYDMSFVTDDSEVYGYGKLYQILKRNKITMSRDLPPGAVYNILGQVSSIASPWKSAKGDTASVLTHIICPLLFHSKGTFVPLIPGSQPSRASQMFYKYKPLILYPTARDLSRSEIGWSAGQATHFNYTGSAPTRAQYKQNIKPYLYGWDSDIRSGAPAHVKMYLCDNADNWKTLKWAMMCSHNLSKQAWGYPVPGTDKTKRGVYRVASYELGVFVCSTKEKTLKPVKTTSGARTDADVLVPFNLPPSRYQPEDQPWSYRESFKGLKDIYGREYIGVD</sequence>
<evidence type="ECO:0000256" key="12">
    <source>
        <dbReference type="SAM" id="MobiDB-lite"/>
    </source>
</evidence>
<keyword evidence="4" id="KW-0227">DNA damage</keyword>